<protein>
    <recommendedName>
        <fullName evidence="6">Methionyl/Valyl/Leucyl/Isoleucyl-tRNA synthetase anticodon-binding domain-containing protein</fullName>
    </recommendedName>
</protein>
<evidence type="ECO:0000313" key="7">
    <source>
        <dbReference type="EMBL" id="GAH32939.1"/>
    </source>
</evidence>
<name>X1FUC3_9ZZZZ</name>
<evidence type="ECO:0000259" key="6">
    <source>
        <dbReference type="Pfam" id="PF08264"/>
    </source>
</evidence>
<dbReference type="EMBL" id="BARU01014429">
    <property type="protein sequence ID" value="GAH32939.1"/>
    <property type="molecule type" value="Genomic_DNA"/>
</dbReference>
<dbReference type="AlphaFoldDB" id="X1FUC3"/>
<keyword evidence="2" id="KW-0547">Nucleotide-binding</keyword>
<dbReference type="Pfam" id="PF08264">
    <property type="entry name" value="Anticodon_1"/>
    <property type="match status" value="1"/>
</dbReference>
<evidence type="ECO:0000256" key="1">
    <source>
        <dbReference type="ARBA" id="ARBA00022598"/>
    </source>
</evidence>
<feature type="domain" description="Methionyl/Valyl/Leucyl/Isoleucyl-tRNA synthetase anticodon-binding" evidence="6">
    <location>
        <begin position="2"/>
        <end position="47"/>
    </location>
</feature>
<dbReference type="GO" id="GO:0005524">
    <property type="term" value="F:ATP binding"/>
    <property type="evidence" value="ECO:0007669"/>
    <property type="project" value="UniProtKB-KW"/>
</dbReference>
<keyword evidence="3" id="KW-0067">ATP-binding</keyword>
<accession>X1FUC3</accession>
<keyword evidence="1" id="KW-0436">Ligase</keyword>
<keyword evidence="4" id="KW-0648">Protein biosynthesis</keyword>
<organism evidence="7">
    <name type="scientific">marine sediment metagenome</name>
    <dbReference type="NCBI Taxonomy" id="412755"/>
    <lineage>
        <taxon>unclassified sequences</taxon>
        <taxon>metagenomes</taxon>
        <taxon>ecological metagenomes</taxon>
    </lineage>
</organism>
<comment type="caution">
    <text evidence="7">The sequence shown here is derived from an EMBL/GenBank/DDBJ whole genome shotgun (WGS) entry which is preliminary data.</text>
</comment>
<sequence>MISPWPESDGYEDKEAVKDMELIREVTGAIRNIRGEMNISPQEKSEILLKVKNSREREILEENTDYIMSLGSGTRLTISSQIKRPQLAGTAVVKEIEIYLPFKDL</sequence>
<proteinExistence type="predicted"/>
<reference evidence="7" key="1">
    <citation type="journal article" date="2014" name="Front. Microbiol.">
        <title>High frequency of phylogenetically diverse reductive dehalogenase-homologous genes in deep subseafloor sedimentary metagenomes.</title>
        <authorList>
            <person name="Kawai M."/>
            <person name="Futagami T."/>
            <person name="Toyoda A."/>
            <person name="Takaki Y."/>
            <person name="Nishi S."/>
            <person name="Hori S."/>
            <person name="Arai W."/>
            <person name="Tsubouchi T."/>
            <person name="Morono Y."/>
            <person name="Uchiyama I."/>
            <person name="Ito T."/>
            <person name="Fujiyama A."/>
            <person name="Inagaki F."/>
            <person name="Takami H."/>
        </authorList>
    </citation>
    <scope>NUCLEOTIDE SEQUENCE</scope>
    <source>
        <strain evidence="7">Expedition CK06-06</strain>
    </source>
</reference>
<evidence type="ECO:0000256" key="4">
    <source>
        <dbReference type="ARBA" id="ARBA00022917"/>
    </source>
</evidence>
<dbReference type="GO" id="GO:0006418">
    <property type="term" value="P:tRNA aminoacylation for protein translation"/>
    <property type="evidence" value="ECO:0007669"/>
    <property type="project" value="InterPro"/>
</dbReference>
<dbReference type="GO" id="GO:0004812">
    <property type="term" value="F:aminoacyl-tRNA ligase activity"/>
    <property type="evidence" value="ECO:0007669"/>
    <property type="project" value="UniProtKB-KW"/>
</dbReference>
<dbReference type="InterPro" id="IPR009080">
    <property type="entry name" value="tRNAsynth_Ia_anticodon-bd"/>
</dbReference>
<keyword evidence="5" id="KW-0030">Aminoacyl-tRNA synthetase</keyword>
<evidence type="ECO:0000256" key="3">
    <source>
        <dbReference type="ARBA" id="ARBA00022840"/>
    </source>
</evidence>
<evidence type="ECO:0000256" key="5">
    <source>
        <dbReference type="ARBA" id="ARBA00023146"/>
    </source>
</evidence>
<feature type="non-terminal residue" evidence="7">
    <location>
        <position position="105"/>
    </location>
</feature>
<gene>
    <name evidence="7" type="ORF">S03H2_25475</name>
</gene>
<dbReference type="InterPro" id="IPR013155">
    <property type="entry name" value="M/V/L/I-tRNA-synth_anticd-bd"/>
</dbReference>
<evidence type="ECO:0000256" key="2">
    <source>
        <dbReference type="ARBA" id="ARBA00022741"/>
    </source>
</evidence>
<dbReference type="SUPFAM" id="SSF47323">
    <property type="entry name" value="Anticodon-binding domain of a subclass of class I aminoacyl-tRNA synthetases"/>
    <property type="match status" value="1"/>
</dbReference>